<dbReference type="AlphaFoldDB" id="A0A645III0"/>
<dbReference type="EMBL" id="VSSQ01115260">
    <property type="protein sequence ID" value="MPN50786.1"/>
    <property type="molecule type" value="Genomic_DNA"/>
</dbReference>
<evidence type="ECO:0000313" key="2">
    <source>
        <dbReference type="EMBL" id="MPN50786.1"/>
    </source>
</evidence>
<dbReference type="InterPro" id="IPR025665">
    <property type="entry name" value="Beta-barrel_OMP_2"/>
</dbReference>
<evidence type="ECO:0000259" key="1">
    <source>
        <dbReference type="Pfam" id="PF13568"/>
    </source>
</evidence>
<sequence length="143" mass="16278">MKTHIADIPSEGRFFSSSYYVSSQYPIDDTFNPAEIELDYLTLPINIQLGIDMLLFRPFVFVSPYVSFALQKGADLEDQDWDDINRFNYGVGAGVGLDIWKLQIVGKYNWGLGKLVTATETTWNDKYQNAKLQGFQLSVALMF</sequence>
<feature type="domain" description="Outer membrane protein beta-barrel" evidence="1">
    <location>
        <begin position="19"/>
        <end position="115"/>
    </location>
</feature>
<reference evidence="2" key="1">
    <citation type="submission" date="2019-08" db="EMBL/GenBank/DDBJ databases">
        <authorList>
            <person name="Kucharzyk K."/>
            <person name="Murdoch R.W."/>
            <person name="Higgins S."/>
            <person name="Loffler F."/>
        </authorList>
    </citation>
    <scope>NUCLEOTIDE SEQUENCE</scope>
</reference>
<gene>
    <name evidence="2" type="ORF">SDC9_198419</name>
</gene>
<name>A0A645III0_9ZZZZ</name>
<organism evidence="2">
    <name type="scientific">bioreactor metagenome</name>
    <dbReference type="NCBI Taxonomy" id="1076179"/>
    <lineage>
        <taxon>unclassified sequences</taxon>
        <taxon>metagenomes</taxon>
        <taxon>ecological metagenomes</taxon>
    </lineage>
</organism>
<proteinExistence type="predicted"/>
<comment type="caution">
    <text evidence="2">The sequence shown here is derived from an EMBL/GenBank/DDBJ whole genome shotgun (WGS) entry which is preliminary data.</text>
</comment>
<protein>
    <recommendedName>
        <fullName evidence="1">Outer membrane protein beta-barrel domain-containing protein</fullName>
    </recommendedName>
</protein>
<accession>A0A645III0</accession>
<dbReference type="Pfam" id="PF13568">
    <property type="entry name" value="OMP_b-brl_2"/>
    <property type="match status" value="1"/>
</dbReference>